<dbReference type="HOGENOM" id="CLU_031690_3_1_4"/>
<evidence type="ECO:0000313" key="1">
    <source>
        <dbReference type="EMBL" id="EET07286.1"/>
    </source>
</evidence>
<dbReference type="AlphaFoldDB" id="A0A0E1W4R5"/>
<dbReference type="Proteomes" id="UP000001812">
    <property type="component" value="Chromosome I"/>
</dbReference>
<protein>
    <recommendedName>
        <fullName evidence="2">Type VI secretion protein, VC_A0110 family</fullName>
    </recommendedName>
</protein>
<dbReference type="EMBL" id="CM000832">
    <property type="protein sequence ID" value="EET07286.1"/>
    <property type="molecule type" value="Genomic_DNA"/>
</dbReference>
<dbReference type="NCBIfam" id="TIGR03353">
    <property type="entry name" value="VI_chp_4"/>
    <property type="match status" value="1"/>
</dbReference>
<dbReference type="PANTHER" id="PTHR35566:SF1">
    <property type="entry name" value="TYPE VI SECRETION SYSTEM BASEPLATE COMPONENT TSSK1"/>
    <property type="match status" value="1"/>
</dbReference>
<name>A0A0E1W4R5_BURPE</name>
<proteinExistence type="predicted"/>
<dbReference type="InterPro" id="IPR010263">
    <property type="entry name" value="T6SS_TssK"/>
</dbReference>
<dbReference type="Pfam" id="PF05936">
    <property type="entry name" value="T6SS_VasE"/>
    <property type="match status" value="1"/>
</dbReference>
<dbReference type="PANTHER" id="PTHR35566">
    <property type="entry name" value="BLR3599 PROTEIN"/>
    <property type="match status" value="1"/>
</dbReference>
<reference evidence="1" key="1">
    <citation type="submission" date="2009-05" db="EMBL/GenBank/DDBJ databases">
        <authorList>
            <person name="Harkins D.M."/>
            <person name="DeShazer D."/>
            <person name="Woods D.E."/>
            <person name="Brinkac L.M."/>
            <person name="Brown K.A."/>
            <person name="Hung G.C."/>
            <person name="Tuanyok A."/>
            <person name="Zhang B."/>
            <person name="Nierman W.C."/>
        </authorList>
    </citation>
    <scope>NUCLEOTIDE SEQUENCE [LARGE SCALE GENOMIC DNA]</scope>
    <source>
        <strain evidence="1">1710a</strain>
    </source>
</reference>
<organism evidence="1">
    <name type="scientific">Burkholderia pseudomallei 1710a</name>
    <dbReference type="NCBI Taxonomy" id="320371"/>
    <lineage>
        <taxon>Bacteria</taxon>
        <taxon>Pseudomonadati</taxon>
        <taxon>Pseudomonadota</taxon>
        <taxon>Betaproteobacteria</taxon>
        <taxon>Burkholderiales</taxon>
        <taxon>Burkholderiaceae</taxon>
        <taxon>Burkholderia</taxon>
        <taxon>pseudomallei group</taxon>
    </lineage>
</organism>
<gene>
    <name evidence="1" type="ORF">BURPS1710A_4160</name>
</gene>
<sequence length="468" mass="51954">MPNATRINRPTAQSHLSGFDMSYSAKVLWGEGLFLRPQHFQRQDAYHEARLFESIQAIQPYNWGVRSVRFDRDALGSNVLRASELSLVFPDGALYSAPQADELPPPIALDTLPEGINEFTFYLALHPLRETGSNYADDRDAGFVSRFVSEQASVADHFTDAAEADITFLKTNVKLIAHSEPRDQLLSIPLVRVRRTATSGFEIDDGFVPPCLAIEASPILHQRLRQLIDALQAKVNALYGFHREPTKNIIEFRSGDIASFWLLHTASAAFAALAHLHQHSALHPERLFQELLRLAGQLMTFSKGYVLADLPAYRHDDPGPGFARLDSILRELLETVISTRYFAITLEEVRPSFHVGRLDSGKIDDKTAFYLAVSADMPSVELVDAVPARFKVGAPDDVDKLVLSAMPGVRLAYTPQVPPAIPVRPGACYFALDARSPLYERMLQAQSAMIYAPSGINDLKFELIAVTS</sequence>
<evidence type="ECO:0008006" key="2">
    <source>
        <dbReference type="Google" id="ProtNLM"/>
    </source>
</evidence>
<accession>A0A0E1W4R5</accession>